<dbReference type="InterPro" id="IPR036388">
    <property type="entry name" value="WH-like_DNA-bd_sf"/>
</dbReference>
<dbReference type="SUPFAM" id="SSF46785">
    <property type="entry name" value="Winged helix' DNA-binding domain"/>
    <property type="match status" value="1"/>
</dbReference>
<organism evidence="5 6">
    <name type="scientific">Bacillus cereus</name>
    <dbReference type="NCBI Taxonomy" id="1396"/>
    <lineage>
        <taxon>Bacteria</taxon>
        <taxon>Bacillati</taxon>
        <taxon>Bacillota</taxon>
        <taxon>Bacilli</taxon>
        <taxon>Bacillales</taxon>
        <taxon>Bacillaceae</taxon>
        <taxon>Bacillus</taxon>
        <taxon>Bacillus cereus group</taxon>
    </lineage>
</organism>
<dbReference type="PROSITE" id="PS50995">
    <property type="entry name" value="HTH_MARR_2"/>
    <property type="match status" value="1"/>
</dbReference>
<protein>
    <submittedName>
        <fullName evidence="5">MarR family transcriptional regulator</fullName>
    </submittedName>
</protein>
<proteinExistence type="predicted"/>
<dbReference type="PANTHER" id="PTHR42756:SF1">
    <property type="entry name" value="TRANSCRIPTIONAL REPRESSOR OF EMRAB OPERON"/>
    <property type="match status" value="1"/>
</dbReference>
<reference evidence="5 6" key="1">
    <citation type="submission" date="2017-09" db="EMBL/GenBank/DDBJ databases">
        <title>Large-scale bioinformatics analysis of Bacillus genomes uncovers conserved roles of natural products in bacterial physiology.</title>
        <authorList>
            <consortium name="Agbiome Team Llc"/>
            <person name="Bleich R.M."/>
            <person name="Grubbs K.J."/>
            <person name="Santa Maria K.C."/>
            <person name="Allen S.E."/>
            <person name="Farag S."/>
            <person name="Shank E.A."/>
            <person name="Bowers A."/>
        </authorList>
    </citation>
    <scope>NUCLEOTIDE SEQUENCE [LARGE SCALE GENOMIC DNA]</scope>
    <source>
        <strain evidence="5 6">AFS083043</strain>
    </source>
</reference>
<accession>A0A2B0M3N3</accession>
<evidence type="ECO:0000313" key="6">
    <source>
        <dbReference type="Proteomes" id="UP000242656"/>
    </source>
</evidence>
<dbReference type="InterPro" id="IPR036390">
    <property type="entry name" value="WH_DNA-bd_sf"/>
</dbReference>
<evidence type="ECO:0000256" key="3">
    <source>
        <dbReference type="ARBA" id="ARBA00023163"/>
    </source>
</evidence>
<name>A0A2B0M3N3_BACCE</name>
<evidence type="ECO:0000256" key="2">
    <source>
        <dbReference type="ARBA" id="ARBA00023125"/>
    </source>
</evidence>
<evidence type="ECO:0000313" key="5">
    <source>
        <dbReference type="EMBL" id="PFK35695.1"/>
    </source>
</evidence>
<dbReference type="Proteomes" id="UP000242656">
    <property type="component" value="Unassembled WGS sequence"/>
</dbReference>
<evidence type="ECO:0000256" key="1">
    <source>
        <dbReference type="ARBA" id="ARBA00023015"/>
    </source>
</evidence>
<gene>
    <name evidence="5" type="ORF">COI93_16325</name>
</gene>
<dbReference type="PANTHER" id="PTHR42756">
    <property type="entry name" value="TRANSCRIPTIONAL REGULATOR, MARR"/>
    <property type="match status" value="1"/>
</dbReference>
<dbReference type="PRINTS" id="PR00598">
    <property type="entry name" value="HTHMARR"/>
</dbReference>
<evidence type="ECO:0000259" key="4">
    <source>
        <dbReference type="PROSITE" id="PS50995"/>
    </source>
</evidence>
<sequence>MIVLVKGSVFLDKRKNHIAQSFVQLLPLVYTSLNQGETNKESAKQSDLTHLQSHILESLMHVQEGVAISELAKKINISKQQMTPIVQKLEDRGYIVKVRDENDKRSFKVMLAKAGEEIVTSRWTELYHLFCHKLDQLNEEDQIDLEYALYKMNRILEKLN</sequence>
<dbReference type="SMART" id="SM00347">
    <property type="entry name" value="HTH_MARR"/>
    <property type="match status" value="1"/>
</dbReference>
<dbReference type="GO" id="GO:0003677">
    <property type="term" value="F:DNA binding"/>
    <property type="evidence" value="ECO:0007669"/>
    <property type="project" value="UniProtKB-KW"/>
</dbReference>
<keyword evidence="1" id="KW-0805">Transcription regulation</keyword>
<dbReference type="InterPro" id="IPR000835">
    <property type="entry name" value="HTH_MarR-typ"/>
</dbReference>
<keyword evidence="2" id="KW-0238">DNA-binding</keyword>
<feature type="domain" description="HTH marR-type" evidence="4">
    <location>
        <begin position="19"/>
        <end position="157"/>
    </location>
</feature>
<dbReference type="Gene3D" id="1.10.10.10">
    <property type="entry name" value="Winged helix-like DNA-binding domain superfamily/Winged helix DNA-binding domain"/>
    <property type="match status" value="1"/>
</dbReference>
<dbReference type="GO" id="GO:0003700">
    <property type="term" value="F:DNA-binding transcription factor activity"/>
    <property type="evidence" value="ECO:0007669"/>
    <property type="project" value="InterPro"/>
</dbReference>
<dbReference type="EMBL" id="NUWN01000064">
    <property type="protein sequence ID" value="PFK35695.1"/>
    <property type="molecule type" value="Genomic_DNA"/>
</dbReference>
<dbReference type="Pfam" id="PF01047">
    <property type="entry name" value="MarR"/>
    <property type="match status" value="1"/>
</dbReference>
<dbReference type="AlphaFoldDB" id="A0A2B0M3N3"/>
<keyword evidence="3" id="KW-0804">Transcription</keyword>
<comment type="caution">
    <text evidence="5">The sequence shown here is derived from an EMBL/GenBank/DDBJ whole genome shotgun (WGS) entry which is preliminary data.</text>
</comment>